<evidence type="ECO:0000313" key="2">
    <source>
        <dbReference type="EMBL" id="MXO60533.1"/>
    </source>
</evidence>
<feature type="domain" description="DUF8021" evidence="1">
    <location>
        <begin position="12"/>
        <end position="108"/>
    </location>
</feature>
<name>A0A6I4SXE8_9SPHN</name>
<comment type="caution">
    <text evidence="2">The sequence shown here is derived from an EMBL/GenBank/DDBJ whole genome shotgun (WGS) entry which is preliminary data.</text>
</comment>
<reference evidence="2 3" key="1">
    <citation type="submission" date="2019-12" db="EMBL/GenBank/DDBJ databases">
        <title>Genomic-based taxomic classification of the family Erythrobacteraceae.</title>
        <authorList>
            <person name="Xu L."/>
        </authorList>
    </citation>
    <scope>NUCLEOTIDE SEQUENCE [LARGE SCALE GENOMIC DNA]</scope>
    <source>
        <strain evidence="2 3">MCCC 1K01500</strain>
    </source>
</reference>
<protein>
    <recommendedName>
        <fullName evidence="1">DUF8021 domain-containing protein</fullName>
    </recommendedName>
</protein>
<proteinExistence type="predicted"/>
<sequence>MNSSPVTACDQACLYGHADAYLDALVKQDPARLPWADHVVFTDNNVQIDVGDGTWDTVSGRRGYDLKFADPASGAVSWFGVIEEHGIPAIMALRLKIEGGKIAEVEQVVTRKVENSPFPSIDTYVTPRKIMLDDVPASKRTSRERMIALADGYFNTIEQNDGNILTRFSPECDRIENGLQTTRNEAAFPNYPIAKYGCQEQFELGQYRYDDRLRERRFPLVDEQKGVVIAGGFIDHKGKLVDFTWTDGKTPVHSFYTFPHSYYLMEAFKIVDGEIAAVEAVFIDVPYHMRSPFAENGK</sequence>
<dbReference type="EMBL" id="WTYM01000052">
    <property type="protein sequence ID" value="MXO60533.1"/>
    <property type="molecule type" value="Genomic_DNA"/>
</dbReference>
<gene>
    <name evidence="2" type="ORF">GRI89_13390</name>
</gene>
<keyword evidence="3" id="KW-1185">Reference proteome</keyword>
<evidence type="ECO:0000259" key="1">
    <source>
        <dbReference type="Pfam" id="PF26061"/>
    </source>
</evidence>
<dbReference type="OrthoDB" id="9148298at2"/>
<dbReference type="Proteomes" id="UP000433652">
    <property type="component" value="Unassembled WGS sequence"/>
</dbReference>
<accession>A0A6I4SXE8</accession>
<feature type="domain" description="DUF8021" evidence="1">
    <location>
        <begin position="139"/>
        <end position="282"/>
    </location>
</feature>
<dbReference type="InterPro" id="IPR058334">
    <property type="entry name" value="DUF8021"/>
</dbReference>
<dbReference type="Pfam" id="PF26061">
    <property type="entry name" value="DUF8021"/>
    <property type="match status" value="2"/>
</dbReference>
<evidence type="ECO:0000313" key="3">
    <source>
        <dbReference type="Proteomes" id="UP000433652"/>
    </source>
</evidence>
<organism evidence="2 3">
    <name type="scientific">Croceibacterium salegens</name>
    <dbReference type="NCBI Taxonomy" id="1737568"/>
    <lineage>
        <taxon>Bacteria</taxon>
        <taxon>Pseudomonadati</taxon>
        <taxon>Pseudomonadota</taxon>
        <taxon>Alphaproteobacteria</taxon>
        <taxon>Sphingomonadales</taxon>
        <taxon>Erythrobacteraceae</taxon>
        <taxon>Croceibacterium</taxon>
    </lineage>
</organism>
<dbReference type="AlphaFoldDB" id="A0A6I4SXE8"/>